<name>A0A542DE85_AMYCI</name>
<dbReference type="PIRSF" id="PIRSF017393">
    <property type="entry name" value="MTase_SAV2177"/>
    <property type="match status" value="1"/>
</dbReference>
<dbReference type="AlphaFoldDB" id="A0A542DE85"/>
<organism evidence="1 2">
    <name type="scientific">Amycolatopsis cihanbeyliensis</name>
    <dbReference type="NCBI Taxonomy" id="1128664"/>
    <lineage>
        <taxon>Bacteria</taxon>
        <taxon>Bacillati</taxon>
        <taxon>Actinomycetota</taxon>
        <taxon>Actinomycetes</taxon>
        <taxon>Pseudonocardiales</taxon>
        <taxon>Pseudonocardiaceae</taxon>
        <taxon>Amycolatopsis</taxon>
    </lineage>
</organism>
<reference evidence="1 2" key="1">
    <citation type="submission" date="2019-06" db="EMBL/GenBank/DDBJ databases">
        <title>Sequencing the genomes of 1000 actinobacteria strains.</title>
        <authorList>
            <person name="Klenk H.-P."/>
        </authorList>
    </citation>
    <scope>NUCLEOTIDE SEQUENCE [LARGE SCALE GENOMIC DNA]</scope>
    <source>
        <strain evidence="1 2">DSM 45679</strain>
    </source>
</reference>
<dbReference type="GO" id="GO:0008168">
    <property type="term" value="F:methyltransferase activity"/>
    <property type="evidence" value="ECO:0007669"/>
    <property type="project" value="UniProtKB-KW"/>
</dbReference>
<dbReference type="InterPro" id="IPR029063">
    <property type="entry name" value="SAM-dependent_MTases_sf"/>
</dbReference>
<accession>A0A542DE85</accession>
<dbReference type="Pfam" id="PF04672">
    <property type="entry name" value="Methyltransf_19"/>
    <property type="match status" value="1"/>
</dbReference>
<dbReference type="OrthoDB" id="5175904at2"/>
<dbReference type="SUPFAM" id="SSF53335">
    <property type="entry name" value="S-adenosyl-L-methionine-dependent methyltransferases"/>
    <property type="match status" value="1"/>
</dbReference>
<gene>
    <name evidence="1" type="ORF">FB471_1058</name>
</gene>
<dbReference type="Proteomes" id="UP000320876">
    <property type="component" value="Unassembled WGS sequence"/>
</dbReference>
<dbReference type="RefSeq" id="WP_141996195.1">
    <property type="nucleotide sequence ID" value="NZ_VFML01000001.1"/>
</dbReference>
<keyword evidence="1" id="KW-0808">Transferase</keyword>
<keyword evidence="1" id="KW-0489">Methyltransferase</keyword>
<protein>
    <submittedName>
        <fullName evidence="1">S-adenosyl methyltransferase</fullName>
    </submittedName>
</protein>
<dbReference type="GO" id="GO:0032259">
    <property type="term" value="P:methylation"/>
    <property type="evidence" value="ECO:0007669"/>
    <property type="project" value="UniProtKB-KW"/>
</dbReference>
<sequence>MRADEAPYRTPVGVDPTRASIARVYDAVLGGKDNYAIDQEVKKSLVKVAPEVPMIARDNREMLIRMVRWLVGRAGIEQILDIGAGLPTAENTHEVARRMNGDATVVYVDNDPVVIAHGRALLAQDVNSHLIAADLTRPEEVLDSVAARRHLDFSTPVALLQIGTLHHVPDELDPWAIMQAYVDALPSGSYVGITHFLDPRDDSPRAALARRLQEVMLHSPMGSGHFRSRAEIERMFCGLDLIDPGLALLPHWWPDGPSDRPLADVQHLIVGGLARKP</sequence>
<dbReference type="Gene3D" id="3.40.50.150">
    <property type="entry name" value="Vaccinia Virus protein VP39"/>
    <property type="match status" value="1"/>
</dbReference>
<evidence type="ECO:0000313" key="1">
    <source>
        <dbReference type="EMBL" id="TQJ01380.1"/>
    </source>
</evidence>
<keyword evidence="2" id="KW-1185">Reference proteome</keyword>
<evidence type="ECO:0000313" key="2">
    <source>
        <dbReference type="Proteomes" id="UP000320876"/>
    </source>
</evidence>
<dbReference type="InterPro" id="IPR006764">
    <property type="entry name" value="SAM_dep_MeTrfase_SAV2177_type"/>
</dbReference>
<comment type="caution">
    <text evidence="1">The sequence shown here is derived from an EMBL/GenBank/DDBJ whole genome shotgun (WGS) entry which is preliminary data.</text>
</comment>
<proteinExistence type="predicted"/>
<dbReference type="EMBL" id="VFML01000001">
    <property type="protein sequence ID" value="TQJ01380.1"/>
    <property type="molecule type" value="Genomic_DNA"/>
</dbReference>